<organismHost>
    <name type="scientific">Phacochoerus africanus</name>
    <name type="common">Warthog</name>
    <dbReference type="NCBI Taxonomy" id="41426"/>
</organismHost>
<organismHost>
    <name type="scientific">Ornithodoros</name>
    <name type="common">relapsing fever ticks</name>
    <dbReference type="NCBI Taxonomy" id="6937"/>
</organismHost>
<accession>Q8V9R8</accession>
<organismHost>
    <name type="scientific">Phacochoerus aethiopicus</name>
    <name type="common">Warthog</name>
    <dbReference type="NCBI Taxonomy" id="85517"/>
</organismHost>
<gene>
    <name evidence="1" type="primary">L09CCR</name>
</gene>
<evidence type="ECO:0000313" key="1">
    <source>
        <dbReference type="EMBL" id="AAL31346.1"/>
    </source>
</evidence>
<organismHost>
    <name type="scientific">Potamochoerus larvatus</name>
    <name type="common">Bushpig</name>
    <dbReference type="NCBI Taxonomy" id="273792"/>
</organismHost>
<protein>
    <submittedName>
        <fullName evidence="1">Uncharacterized protein L09CCR</fullName>
    </submittedName>
</protein>
<dbReference type="EMBL" id="L00966">
    <property type="protein sequence ID" value="AAL31346.1"/>
    <property type="molecule type" value="Genomic_DNA"/>
</dbReference>
<reference evidence="1" key="1">
    <citation type="submission" date="2001-11" db="EMBL/GenBank/DDBJ databases">
        <title>Nucleotide sequence and analysis of 16.25 kilobase pairs of the African swine fever virus genome that span the central variable region.</title>
        <authorList>
            <person name="Roberts P.C."/>
            <person name="Lu Z."/>
            <person name="Rock D.L."/>
        </authorList>
    </citation>
    <scope>NUCLEOTIDE SEQUENCE</scope>
    <source>
        <strain evidence="1">Malawi Lil-20/1</strain>
    </source>
</reference>
<name>Q8V9R8_ASF</name>
<organismHost>
    <name type="scientific">Ornithodoros moubata</name>
    <name type="common">Soft tick</name>
    <name type="synonym">Argasid tick</name>
    <dbReference type="NCBI Taxonomy" id="6938"/>
</organismHost>
<sequence>MQAGVVWPIVKKGDFSGTVKHDLKPSSKSDQYFFSNGRVSNSYITKCKHFYSIIYFLHGGIYCGNFNAICADLFICKVGKQHINSF</sequence>
<organism evidence="1">
    <name type="scientific">African swine fever virus</name>
    <name type="common">ASFV</name>
    <dbReference type="NCBI Taxonomy" id="10497"/>
    <lineage>
        <taxon>Viruses</taxon>
        <taxon>Varidnaviria</taxon>
        <taxon>Bamfordvirae</taxon>
        <taxon>Nucleocytoviricota</taxon>
        <taxon>Pokkesviricetes</taxon>
        <taxon>Asfuvirales</taxon>
        <taxon>Asfarviridae</taxon>
        <taxon>Asfivirus</taxon>
        <taxon>Asfivirus haemorrhagiae</taxon>
    </lineage>
</organism>
<proteinExistence type="predicted"/>
<organismHost>
    <name type="scientific">Sus scrofa</name>
    <name type="common">Pig</name>
    <dbReference type="NCBI Taxonomy" id="9823"/>
</organismHost>